<evidence type="ECO:0008006" key="6">
    <source>
        <dbReference type="Google" id="ProtNLM"/>
    </source>
</evidence>
<evidence type="ECO:0000256" key="1">
    <source>
        <dbReference type="PROSITE-ProRule" id="PRU00339"/>
    </source>
</evidence>
<feature type="repeat" description="TPR" evidence="1">
    <location>
        <begin position="492"/>
        <end position="525"/>
    </location>
</feature>
<proteinExistence type="predicted"/>
<feature type="chain" id="PRO_5037770108" description="Tetratricopeptide repeat protein" evidence="3">
    <location>
        <begin position="38"/>
        <end position="592"/>
    </location>
</feature>
<comment type="caution">
    <text evidence="4">The sequence shown here is derived from an EMBL/GenBank/DDBJ whole genome shotgun (WGS) entry which is preliminary data.</text>
</comment>
<dbReference type="RefSeq" id="WP_188911813.1">
    <property type="nucleotide sequence ID" value="NZ_BMMF01000004.1"/>
</dbReference>
<protein>
    <recommendedName>
        <fullName evidence="6">Tetratricopeptide repeat protein</fullName>
    </recommendedName>
</protein>
<dbReference type="InterPro" id="IPR011990">
    <property type="entry name" value="TPR-like_helical_dom_sf"/>
</dbReference>
<gene>
    <name evidence="4" type="ORF">GCM10011322_17850</name>
</gene>
<dbReference type="SMART" id="SM00028">
    <property type="entry name" value="TPR"/>
    <property type="match status" value="6"/>
</dbReference>
<sequence>MLAHHTRRHPSRRPLRALATALLAATIAASAGGTALARDPVEPARSLEGNFLAGYVAGLARDPAAAATFLREALIGDPANAELMERAFVAFLADGSMTDALRVAARLVEAEPQNGLARLALGVGALRDARWDAALGSFDEGGDGRASDLTATLLAAWAHAGARDDDAALETIDRLDGEPAFEIFRLYHGGLLASYLGMPEEAEARLAGAYEMQPTALSVVDAYARHVARRGRSEEAIGIYESFLTQVPGHPLAEARIAALEAGERLERPANSVAEGAAEVLYALGSAGNAQGDEMPAIIYLRLALHLAPVHEMSLITLADVFGRMERLEDAILLYEEVPLGSPLHVTAEIEVAHALERLERNAEAESRLRALMAERPDDLEVVTALANILRVRQQWADAADYYTRALEMVGEPTSAHWTMFYFRGASYERAKQWPKAEADLKQALALVPEASPLGRAQVLNYLGYSWVDMGINIDEAFEMLQEAVSLSPRDGMIIDSLGWAYYRLGRYEDAVRELERAVELKPEDPVINDHLGDAYWRVGRRLEARFQWQHALDADPEPEDREEIVRKLEEGLPDTPASEAAQAPPTQPNGG</sequence>
<evidence type="ECO:0000256" key="2">
    <source>
        <dbReference type="SAM" id="MobiDB-lite"/>
    </source>
</evidence>
<dbReference type="AlphaFoldDB" id="A0A917V3K0"/>
<keyword evidence="5" id="KW-1185">Reference proteome</keyword>
<dbReference type="PANTHER" id="PTHR12558:SF13">
    <property type="entry name" value="CELL DIVISION CYCLE PROTEIN 27 HOMOLOG"/>
    <property type="match status" value="1"/>
</dbReference>
<evidence type="ECO:0000313" key="4">
    <source>
        <dbReference type="EMBL" id="GGK31692.1"/>
    </source>
</evidence>
<dbReference type="Pfam" id="PF13414">
    <property type="entry name" value="TPR_11"/>
    <property type="match status" value="1"/>
</dbReference>
<evidence type="ECO:0000256" key="3">
    <source>
        <dbReference type="SAM" id="SignalP"/>
    </source>
</evidence>
<name>A0A917V3K0_9HYPH</name>
<keyword evidence="1" id="KW-0802">TPR repeat</keyword>
<dbReference type="EMBL" id="BMMF01000004">
    <property type="protein sequence ID" value="GGK31692.1"/>
    <property type="molecule type" value="Genomic_DNA"/>
</dbReference>
<dbReference type="SUPFAM" id="SSF48452">
    <property type="entry name" value="TPR-like"/>
    <property type="match status" value="3"/>
</dbReference>
<dbReference type="Gene3D" id="1.25.40.10">
    <property type="entry name" value="Tetratricopeptide repeat domain"/>
    <property type="match status" value="3"/>
</dbReference>
<reference evidence="4 5" key="1">
    <citation type="journal article" date="2014" name="Int. J. Syst. Evol. Microbiol.">
        <title>Complete genome sequence of Corynebacterium casei LMG S-19264T (=DSM 44701T), isolated from a smear-ripened cheese.</title>
        <authorList>
            <consortium name="US DOE Joint Genome Institute (JGI-PGF)"/>
            <person name="Walter F."/>
            <person name="Albersmeier A."/>
            <person name="Kalinowski J."/>
            <person name="Ruckert C."/>
        </authorList>
    </citation>
    <scope>NUCLEOTIDE SEQUENCE [LARGE SCALE GENOMIC DNA]</scope>
    <source>
        <strain evidence="4 5">CGMCC 1.9161</strain>
    </source>
</reference>
<feature type="signal peptide" evidence="3">
    <location>
        <begin position="1"/>
        <end position="37"/>
    </location>
</feature>
<dbReference type="InterPro" id="IPR019734">
    <property type="entry name" value="TPR_rpt"/>
</dbReference>
<dbReference type="PROSITE" id="PS50293">
    <property type="entry name" value="TPR_REGION"/>
    <property type="match status" value="1"/>
</dbReference>
<feature type="region of interest" description="Disordered" evidence="2">
    <location>
        <begin position="554"/>
        <end position="592"/>
    </location>
</feature>
<dbReference type="PROSITE" id="PS50005">
    <property type="entry name" value="TPR"/>
    <property type="match status" value="1"/>
</dbReference>
<dbReference type="Proteomes" id="UP000600449">
    <property type="component" value="Unassembled WGS sequence"/>
</dbReference>
<dbReference type="PANTHER" id="PTHR12558">
    <property type="entry name" value="CELL DIVISION CYCLE 16,23,27"/>
    <property type="match status" value="1"/>
</dbReference>
<dbReference type="Pfam" id="PF13432">
    <property type="entry name" value="TPR_16"/>
    <property type="match status" value="1"/>
</dbReference>
<evidence type="ECO:0000313" key="5">
    <source>
        <dbReference type="Proteomes" id="UP000600449"/>
    </source>
</evidence>
<organism evidence="4 5">
    <name type="scientific">Salinarimonas ramus</name>
    <dbReference type="NCBI Taxonomy" id="690164"/>
    <lineage>
        <taxon>Bacteria</taxon>
        <taxon>Pseudomonadati</taxon>
        <taxon>Pseudomonadota</taxon>
        <taxon>Alphaproteobacteria</taxon>
        <taxon>Hyphomicrobiales</taxon>
        <taxon>Salinarimonadaceae</taxon>
        <taxon>Salinarimonas</taxon>
    </lineage>
</organism>
<keyword evidence="3" id="KW-0732">Signal</keyword>
<accession>A0A917V3K0</accession>